<evidence type="ECO:0000256" key="3">
    <source>
        <dbReference type="ARBA" id="ARBA00022679"/>
    </source>
</evidence>
<dbReference type="InterPro" id="IPR000719">
    <property type="entry name" value="Prot_kinase_dom"/>
</dbReference>
<feature type="transmembrane region" description="Helical" evidence="10">
    <location>
        <begin position="295"/>
        <end position="315"/>
    </location>
</feature>
<dbReference type="GO" id="GO:0004674">
    <property type="term" value="F:protein serine/threonine kinase activity"/>
    <property type="evidence" value="ECO:0007669"/>
    <property type="project" value="UniProtKB-KW"/>
</dbReference>
<dbReference type="EC" id="2.7.11.1" evidence="1"/>
<organism evidence="12 13">
    <name type="scientific">Fontibacillus panacisegetis</name>
    <dbReference type="NCBI Taxonomy" id="670482"/>
    <lineage>
        <taxon>Bacteria</taxon>
        <taxon>Bacillati</taxon>
        <taxon>Bacillota</taxon>
        <taxon>Bacilli</taxon>
        <taxon>Bacillales</taxon>
        <taxon>Paenibacillaceae</taxon>
        <taxon>Fontibacillus</taxon>
    </lineage>
</organism>
<dbReference type="SUPFAM" id="SSF56112">
    <property type="entry name" value="Protein kinase-like (PK-like)"/>
    <property type="match status" value="1"/>
</dbReference>
<keyword evidence="10" id="KW-1133">Transmembrane helix</keyword>
<dbReference type="InterPro" id="IPR017441">
    <property type="entry name" value="Protein_kinase_ATP_BS"/>
</dbReference>
<dbReference type="RefSeq" id="WP_376769618.1">
    <property type="nucleotide sequence ID" value="NZ_FNBG01000028.1"/>
</dbReference>
<dbReference type="GO" id="GO:0005524">
    <property type="term" value="F:ATP binding"/>
    <property type="evidence" value="ECO:0007669"/>
    <property type="project" value="UniProtKB-UniRule"/>
</dbReference>
<evidence type="ECO:0000256" key="6">
    <source>
        <dbReference type="ARBA" id="ARBA00022840"/>
    </source>
</evidence>
<evidence type="ECO:0000256" key="1">
    <source>
        <dbReference type="ARBA" id="ARBA00012513"/>
    </source>
</evidence>
<keyword evidence="4 9" id="KW-0547">Nucleotide-binding</keyword>
<comment type="catalytic activity">
    <reaction evidence="8">
        <text>L-seryl-[protein] + ATP = O-phospho-L-seryl-[protein] + ADP + H(+)</text>
        <dbReference type="Rhea" id="RHEA:17989"/>
        <dbReference type="Rhea" id="RHEA-COMP:9863"/>
        <dbReference type="Rhea" id="RHEA-COMP:11604"/>
        <dbReference type="ChEBI" id="CHEBI:15378"/>
        <dbReference type="ChEBI" id="CHEBI:29999"/>
        <dbReference type="ChEBI" id="CHEBI:30616"/>
        <dbReference type="ChEBI" id="CHEBI:83421"/>
        <dbReference type="ChEBI" id="CHEBI:456216"/>
        <dbReference type="EC" id="2.7.11.1"/>
    </reaction>
</comment>
<evidence type="ECO:0000313" key="13">
    <source>
        <dbReference type="Proteomes" id="UP000198972"/>
    </source>
</evidence>
<keyword evidence="6 9" id="KW-0067">ATP-binding</keyword>
<accession>A0A1G7S323</accession>
<sequence length="317" mass="36061">MTTSSKSSNMVLPQGTLITGRWRGGRYVIQRLLGQGANGIVYLVKRAENGELYALKMGFDTIDLQSEVNVLKALQNQRRKHRKANERQGPSYLVEVDDYSHLGSEIPFYVMRYVKGEPLRTFLSNRGDRWLNVAGLYILQQLRRLHESGWVFGDLKPNNVLISPYGEVELIDYGGVSAIGRSVKQFTEWYDRGYWSAGSRTADPAYDLFSFAVVCIHMLAEEPLKKAATSLPQMRSKNDLIHIVQNEPVLGPYRKWLEKAIEGKFRDSAEACDLWKELVKGFTKRGRPQTSTPRWMLGAFALSITLLACALYLTLRF</sequence>
<dbReference type="PANTHER" id="PTHR24356">
    <property type="entry name" value="SERINE/THREONINE-PROTEIN KINASE"/>
    <property type="match status" value="1"/>
</dbReference>
<protein>
    <recommendedName>
        <fullName evidence="1">non-specific serine/threonine protein kinase</fullName>
        <ecNumber evidence="1">2.7.11.1</ecNumber>
    </recommendedName>
</protein>
<keyword evidence="3" id="KW-0808">Transferase</keyword>
<name>A0A1G7S323_9BACL</name>
<dbReference type="PROSITE" id="PS50011">
    <property type="entry name" value="PROTEIN_KINASE_DOM"/>
    <property type="match status" value="1"/>
</dbReference>
<dbReference type="SMART" id="SM00220">
    <property type="entry name" value="S_TKc"/>
    <property type="match status" value="1"/>
</dbReference>
<comment type="catalytic activity">
    <reaction evidence="7">
        <text>L-threonyl-[protein] + ATP = O-phospho-L-threonyl-[protein] + ADP + H(+)</text>
        <dbReference type="Rhea" id="RHEA:46608"/>
        <dbReference type="Rhea" id="RHEA-COMP:11060"/>
        <dbReference type="Rhea" id="RHEA-COMP:11605"/>
        <dbReference type="ChEBI" id="CHEBI:15378"/>
        <dbReference type="ChEBI" id="CHEBI:30013"/>
        <dbReference type="ChEBI" id="CHEBI:30616"/>
        <dbReference type="ChEBI" id="CHEBI:61977"/>
        <dbReference type="ChEBI" id="CHEBI:456216"/>
        <dbReference type="EC" id="2.7.11.1"/>
    </reaction>
</comment>
<dbReference type="InterPro" id="IPR011009">
    <property type="entry name" value="Kinase-like_dom_sf"/>
</dbReference>
<dbReference type="EMBL" id="FNBG01000028">
    <property type="protein sequence ID" value="SDG17371.1"/>
    <property type="molecule type" value="Genomic_DNA"/>
</dbReference>
<dbReference type="Gene3D" id="1.10.510.10">
    <property type="entry name" value="Transferase(Phosphotransferase) domain 1"/>
    <property type="match status" value="1"/>
</dbReference>
<dbReference type="Pfam" id="PF00069">
    <property type="entry name" value="Pkinase"/>
    <property type="match status" value="1"/>
</dbReference>
<reference evidence="12 13" key="1">
    <citation type="submission" date="2016-10" db="EMBL/GenBank/DDBJ databases">
        <authorList>
            <person name="de Groot N.N."/>
        </authorList>
    </citation>
    <scope>NUCLEOTIDE SEQUENCE [LARGE SCALE GENOMIC DNA]</scope>
    <source>
        <strain evidence="12 13">DSM 28129</strain>
    </source>
</reference>
<evidence type="ECO:0000256" key="5">
    <source>
        <dbReference type="ARBA" id="ARBA00022777"/>
    </source>
</evidence>
<feature type="binding site" evidence="9">
    <location>
        <position position="56"/>
    </location>
    <ligand>
        <name>ATP</name>
        <dbReference type="ChEBI" id="CHEBI:30616"/>
    </ligand>
</feature>
<feature type="domain" description="Protein kinase" evidence="11">
    <location>
        <begin position="27"/>
        <end position="317"/>
    </location>
</feature>
<evidence type="ECO:0000256" key="9">
    <source>
        <dbReference type="PROSITE-ProRule" id="PRU10141"/>
    </source>
</evidence>
<keyword evidence="2 12" id="KW-0723">Serine/threonine-protein kinase</keyword>
<dbReference type="PROSITE" id="PS00107">
    <property type="entry name" value="PROTEIN_KINASE_ATP"/>
    <property type="match status" value="1"/>
</dbReference>
<evidence type="ECO:0000256" key="7">
    <source>
        <dbReference type="ARBA" id="ARBA00047899"/>
    </source>
</evidence>
<dbReference type="InterPro" id="IPR050236">
    <property type="entry name" value="Ser_Thr_kinase_AGC"/>
</dbReference>
<evidence type="ECO:0000256" key="2">
    <source>
        <dbReference type="ARBA" id="ARBA00022527"/>
    </source>
</evidence>
<dbReference type="STRING" id="670482.SAMN04488542_12848"/>
<dbReference type="Proteomes" id="UP000198972">
    <property type="component" value="Unassembled WGS sequence"/>
</dbReference>
<dbReference type="AlphaFoldDB" id="A0A1G7S323"/>
<keyword evidence="10" id="KW-0472">Membrane</keyword>
<evidence type="ECO:0000259" key="11">
    <source>
        <dbReference type="PROSITE" id="PS50011"/>
    </source>
</evidence>
<keyword evidence="10" id="KW-0812">Transmembrane</keyword>
<proteinExistence type="predicted"/>
<gene>
    <name evidence="12" type="ORF">SAMN04488542_12848</name>
</gene>
<keyword evidence="5 12" id="KW-0418">Kinase</keyword>
<keyword evidence="13" id="KW-1185">Reference proteome</keyword>
<evidence type="ECO:0000313" key="12">
    <source>
        <dbReference type="EMBL" id="SDG17371.1"/>
    </source>
</evidence>
<evidence type="ECO:0000256" key="8">
    <source>
        <dbReference type="ARBA" id="ARBA00048679"/>
    </source>
</evidence>
<evidence type="ECO:0000256" key="4">
    <source>
        <dbReference type="ARBA" id="ARBA00022741"/>
    </source>
</evidence>
<dbReference type="Gene3D" id="3.30.200.20">
    <property type="entry name" value="Phosphorylase Kinase, domain 1"/>
    <property type="match status" value="1"/>
</dbReference>
<evidence type="ECO:0000256" key="10">
    <source>
        <dbReference type="SAM" id="Phobius"/>
    </source>
</evidence>